<evidence type="ECO:0000313" key="1">
    <source>
        <dbReference type="EMBL" id="OXL43871.1"/>
    </source>
</evidence>
<comment type="caution">
    <text evidence="1">The sequence shown here is derived from an EMBL/GenBank/DDBJ whole genome shotgun (WGS) entry which is preliminary data.</text>
</comment>
<accession>A0AA91TJC3</accession>
<sequence length="85" mass="10186">MTCLHNIRYKKLYDNKVFPLGSTEKLLSSTQNDTFSNPRRYAFLLKDARNYWKMFESEGDKKKKVYPRLPDIWGKKDTPYSFIVL</sequence>
<dbReference type="Proteomes" id="UP000215155">
    <property type="component" value="Unassembled WGS sequence"/>
</dbReference>
<protein>
    <submittedName>
        <fullName evidence="1">Uncharacterized protein</fullName>
    </submittedName>
</protein>
<evidence type="ECO:0000313" key="2">
    <source>
        <dbReference type="Proteomes" id="UP000215155"/>
    </source>
</evidence>
<reference evidence="1 2" key="1">
    <citation type="submission" date="2017-07" db="EMBL/GenBank/DDBJ databases">
        <title>Draft genome sequence of Prevotella copri isolated from the gut of healthy adult Indian.</title>
        <authorList>
            <person name="Das B."/>
            <person name="Bag S."/>
            <person name="Ghosh T.S."/>
        </authorList>
    </citation>
    <scope>NUCLEOTIDE SEQUENCE [LARGE SCALE GENOMIC DNA]</scope>
    <source>
        <strain evidence="1 2">Indica</strain>
    </source>
</reference>
<proteinExistence type="predicted"/>
<organism evidence="1 2">
    <name type="scientific">Segatella copri</name>
    <dbReference type="NCBI Taxonomy" id="165179"/>
    <lineage>
        <taxon>Bacteria</taxon>
        <taxon>Pseudomonadati</taxon>
        <taxon>Bacteroidota</taxon>
        <taxon>Bacteroidia</taxon>
        <taxon>Bacteroidales</taxon>
        <taxon>Prevotellaceae</taxon>
        <taxon>Segatella</taxon>
    </lineage>
</organism>
<dbReference type="EMBL" id="NMPZ01000012">
    <property type="protein sequence ID" value="OXL43871.1"/>
    <property type="molecule type" value="Genomic_DNA"/>
</dbReference>
<name>A0AA91TJC3_9BACT</name>
<dbReference type="AlphaFoldDB" id="A0AA91TJC3"/>
<gene>
    <name evidence="1" type="ORF">CFT61_09075</name>
</gene>